<dbReference type="SUPFAM" id="SSF52540">
    <property type="entry name" value="P-loop containing nucleoside triphosphate hydrolases"/>
    <property type="match status" value="1"/>
</dbReference>
<dbReference type="Proteomes" id="UP000293995">
    <property type="component" value="Chromosome"/>
</dbReference>
<dbReference type="EMBL" id="CP035494">
    <property type="protein sequence ID" value="QAY61399.1"/>
    <property type="molecule type" value="Genomic_DNA"/>
</dbReference>
<dbReference type="AlphaFoldDB" id="A0A4P6EJE3"/>
<name>A0A4P6EJE3_9MICO</name>
<dbReference type="NCBIfam" id="NF033441">
    <property type="entry name" value="BREX_BrxC"/>
    <property type="match status" value="1"/>
</dbReference>
<gene>
    <name evidence="1" type="primary">brxC</name>
    <name evidence="1" type="ORF">ET475_16440</name>
</gene>
<organism evidence="1 2">
    <name type="scientific">Microbacterium protaetiae</name>
    <dbReference type="NCBI Taxonomy" id="2509458"/>
    <lineage>
        <taxon>Bacteria</taxon>
        <taxon>Bacillati</taxon>
        <taxon>Actinomycetota</taxon>
        <taxon>Actinomycetes</taxon>
        <taxon>Micrococcales</taxon>
        <taxon>Microbacteriaceae</taxon>
        <taxon>Microbacterium</taxon>
    </lineage>
</organism>
<reference evidence="1 2" key="1">
    <citation type="submission" date="2019-01" db="EMBL/GenBank/DDBJ databases">
        <title>Genome sequencing of strain DFW100M-13.</title>
        <authorList>
            <person name="Heo J."/>
            <person name="Kim S.-J."/>
            <person name="Kim J.-S."/>
            <person name="Hong S.-B."/>
            <person name="Kwon S.-W."/>
        </authorList>
    </citation>
    <scope>NUCLEOTIDE SEQUENCE [LARGE SCALE GENOMIC DNA]</scope>
    <source>
        <strain evidence="1 2">DFW100M-13</strain>
    </source>
</reference>
<dbReference type="InterPro" id="IPR027417">
    <property type="entry name" value="P-loop_NTPase"/>
</dbReference>
<dbReference type="OrthoDB" id="3201900at2"/>
<dbReference type="KEGG" id="mprt:ET475_16440"/>
<accession>A0A4P6EJE3</accession>
<keyword evidence="2" id="KW-1185">Reference proteome</keyword>
<evidence type="ECO:0000313" key="2">
    <source>
        <dbReference type="Proteomes" id="UP000293995"/>
    </source>
</evidence>
<protein>
    <submittedName>
        <fullName evidence="1">BREX system P-loop protein BrxC</fullName>
    </submittedName>
</protein>
<sequence>MPLARRARWVQLPRPCHRSTEGHRVTTNNDLFVRPPLSFEIPNDGVTNVDRPEDSNQWDVLKYELESFVCEGEYEHGLQRILDSYTGHRNRTTQPAVWVSGFYGSGKSHLVRVLQHLWADTRFPNGATARGLTNIPQGIHDQLTELTTLGRRDGAAPWAAAGALDRSGDTLNSVFLSIVLGAAGLPTRVAPAQVALWLAGNGHLDAVRDHVATNGGDLVEELGEYNLSTLLANAILAADPQFAASAKDVRAALRSQFPPDTRSFSTDETIALLKKILEYVGNGQIPPSLIVLDEVQQYISSDGGRAMEVQNLVESVSRELNGRVLLVATGQQELTADSTLQKIQDRFTVKVVLKNQDVDAVVRRVLLSKEPAKKPALDATLASVSGQISRQLIGSRIQHTAADDKDLAEDYPLLPLRRRFWESVLRQADAGRAGQLRSQLRIVHEANRKVAPQSVGTVVGADFLYSQKNEDLNGAGLLLKETQTLIHEQGQKDPLRGRILGLIHLIGLLPTSGHGDIGVRATADHLVDLLVEDLAHDGDRLRQQVPAVLEALAEEGVIQQDGEEFRLQTKAGREWDEAFRRHHAQVTDSEVSTDRDSLLLTEVGRSIPASIQQGRAKESRKLALHADASLPPESDAIPVWLRSEWDEGITAKQFDEAARSLGVDSPIVLVHLPRLQAPAFVAAVRNKLAAQRVIDQQGIPQDDEGKQARSAMQTRLNRATDQVNAHVRDVISKANVLLGGGTAPNGLSLRERIEAGAQSAATRLFPRFSEADDNRWSMVRDRVKNGSAADALKVLQFDADPEQHPVVKEILGHVGPAGTSASEVEKAVTSKPLGWPRDALMASLGVLLDTGVIRATLNGSDATTADVLKQTRLGNVHLRREVTVLKPAEKIQARQLLSNLGFLTDNDGLVSAVDQAVQSLVDRAKGVSGPAPLPDITVPGSIQAIVDSSGNDRVHALLAAKSDLTSFNDQLGDLERRLKSRTPSLELARSLASSATELEPAAAARERLDALAASRDLLTEADPVAPIVKELAEALRDAIHEAAVALRDARATAVASLEQQPAWTALDEAQREALLTEHHLGIEAEPNLADAAAVLSAAQTRPLQGWTAELDAIPQRASRALEAAIHLTTPAAKTATVRVSTASLSSADEVERYITALRMQLLDALNNGSDTVVVKG</sequence>
<evidence type="ECO:0000313" key="1">
    <source>
        <dbReference type="EMBL" id="QAY61399.1"/>
    </source>
</evidence>
<dbReference type="InterPro" id="IPR047679">
    <property type="entry name" value="BREX_BrxC"/>
</dbReference>
<proteinExistence type="predicted"/>